<keyword evidence="1" id="KW-1015">Disulfide bond</keyword>
<feature type="disulfide bond" evidence="1">
    <location>
        <begin position="64"/>
        <end position="98"/>
    </location>
</feature>
<sequence>VCTGLHLTEITGFGKRFINRKSALEVACCSTDRCNRFSPIHHDGSPPTLTQITTPKTTNVGNVCQDDPTATCNGDTLQIVCGDSQLAQQFCPKSCGICCKSHDEFRFYTKI</sequence>
<organism evidence="3 4">
    <name type="scientific">Potamilus streckersoni</name>
    <dbReference type="NCBI Taxonomy" id="2493646"/>
    <lineage>
        <taxon>Eukaryota</taxon>
        <taxon>Metazoa</taxon>
        <taxon>Spiralia</taxon>
        <taxon>Lophotrochozoa</taxon>
        <taxon>Mollusca</taxon>
        <taxon>Bivalvia</taxon>
        <taxon>Autobranchia</taxon>
        <taxon>Heteroconchia</taxon>
        <taxon>Palaeoheterodonta</taxon>
        <taxon>Unionida</taxon>
        <taxon>Unionoidea</taxon>
        <taxon>Unionidae</taxon>
        <taxon>Ambleminae</taxon>
        <taxon>Lampsilini</taxon>
        <taxon>Potamilus</taxon>
    </lineage>
</organism>
<evidence type="ECO:0000259" key="2">
    <source>
        <dbReference type="PROSITE" id="PS51670"/>
    </source>
</evidence>
<reference evidence="3" key="1">
    <citation type="journal article" date="2021" name="Genome Biol. Evol.">
        <title>A High-Quality Reference Genome for a Parasitic Bivalve with Doubly Uniparental Inheritance (Bivalvia: Unionida).</title>
        <authorList>
            <person name="Smith C.H."/>
        </authorList>
    </citation>
    <scope>NUCLEOTIDE SEQUENCE</scope>
    <source>
        <strain evidence="3">CHS0354</strain>
    </source>
</reference>
<dbReference type="AlphaFoldDB" id="A0AAE0T138"/>
<proteinExistence type="predicted"/>
<gene>
    <name evidence="3" type="ORF">CHS0354_040463</name>
</gene>
<comment type="caution">
    <text evidence="1">Lacks conserved residue(s) required for the propagation of feature annotation.</text>
</comment>
<accession>A0AAE0T138</accession>
<dbReference type="Proteomes" id="UP001195483">
    <property type="component" value="Unassembled WGS sequence"/>
</dbReference>
<comment type="caution">
    <text evidence="3">The sequence shown here is derived from an EMBL/GenBank/DDBJ whole genome shotgun (WGS) entry which is preliminary data.</text>
</comment>
<evidence type="ECO:0000313" key="4">
    <source>
        <dbReference type="Proteomes" id="UP001195483"/>
    </source>
</evidence>
<dbReference type="InterPro" id="IPR003582">
    <property type="entry name" value="ShKT_dom"/>
</dbReference>
<dbReference type="EMBL" id="JAEAOA010002336">
    <property type="protein sequence ID" value="KAK3601283.1"/>
    <property type="molecule type" value="Genomic_DNA"/>
</dbReference>
<reference evidence="3" key="2">
    <citation type="journal article" date="2021" name="Genome Biol. Evol.">
        <title>Developing a high-quality reference genome for a parasitic bivalve with doubly uniparental inheritance (Bivalvia: Unionida).</title>
        <authorList>
            <person name="Smith C.H."/>
        </authorList>
    </citation>
    <scope>NUCLEOTIDE SEQUENCE</scope>
    <source>
        <strain evidence="3">CHS0354</strain>
        <tissue evidence="3">Mantle</tissue>
    </source>
</reference>
<reference evidence="3" key="3">
    <citation type="submission" date="2023-05" db="EMBL/GenBank/DDBJ databases">
        <authorList>
            <person name="Smith C.H."/>
        </authorList>
    </citation>
    <scope>NUCLEOTIDE SEQUENCE</scope>
    <source>
        <strain evidence="3">CHS0354</strain>
        <tissue evidence="3">Mantle</tissue>
    </source>
</reference>
<evidence type="ECO:0000256" key="1">
    <source>
        <dbReference type="PROSITE-ProRule" id="PRU01005"/>
    </source>
</evidence>
<keyword evidence="4" id="KW-1185">Reference proteome</keyword>
<protein>
    <recommendedName>
        <fullName evidence="2">ShKT domain-containing protein</fullName>
    </recommendedName>
</protein>
<evidence type="ECO:0000313" key="3">
    <source>
        <dbReference type="EMBL" id="KAK3601283.1"/>
    </source>
</evidence>
<name>A0AAE0T138_9BIVA</name>
<feature type="non-terminal residue" evidence="3">
    <location>
        <position position="111"/>
    </location>
</feature>
<feature type="domain" description="ShKT" evidence="2">
    <location>
        <begin position="64"/>
        <end position="98"/>
    </location>
</feature>
<dbReference type="PROSITE" id="PS51670">
    <property type="entry name" value="SHKT"/>
    <property type="match status" value="1"/>
</dbReference>